<name>A0A0E9TEY9_ANGAN</name>
<keyword evidence="1" id="KW-0732">Signal</keyword>
<dbReference type="EMBL" id="GBXM01057304">
    <property type="protein sequence ID" value="JAH51273.1"/>
    <property type="molecule type" value="Transcribed_RNA"/>
</dbReference>
<proteinExistence type="predicted"/>
<organism evidence="2">
    <name type="scientific">Anguilla anguilla</name>
    <name type="common">European freshwater eel</name>
    <name type="synonym">Muraena anguilla</name>
    <dbReference type="NCBI Taxonomy" id="7936"/>
    <lineage>
        <taxon>Eukaryota</taxon>
        <taxon>Metazoa</taxon>
        <taxon>Chordata</taxon>
        <taxon>Craniata</taxon>
        <taxon>Vertebrata</taxon>
        <taxon>Euteleostomi</taxon>
        <taxon>Actinopterygii</taxon>
        <taxon>Neopterygii</taxon>
        <taxon>Teleostei</taxon>
        <taxon>Anguilliformes</taxon>
        <taxon>Anguillidae</taxon>
        <taxon>Anguilla</taxon>
    </lineage>
</organism>
<feature type="signal peptide" evidence="1">
    <location>
        <begin position="1"/>
        <end position="15"/>
    </location>
</feature>
<sequence length="29" mass="3304">MLLLSLVVIFSSSLQLQFSLHTTAWEPLE</sequence>
<evidence type="ECO:0000256" key="1">
    <source>
        <dbReference type="SAM" id="SignalP"/>
    </source>
</evidence>
<evidence type="ECO:0000313" key="2">
    <source>
        <dbReference type="EMBL" id="JAH51273.1"/>
    </source>
</evidence>
<protein>
    <submittedName>
        <fullName evidence="2">Uncharacterized protein</fullName>
    </submittedName>
</protein>
<reference evidence="2" key="2">
    <citation type="journal article" date="2015" name="Fish Shellfish Immunol.">
        <title>Early steps in the European eel (Anguilla anguilla)-Vibrio vulnificus interaction in the gills: Role of the RtxA13 toxin.</title>
        <authorList>
            <person name="Callol A."/>
            <person name="Pajuelo D."/>
            <person name="Ebbesson L."/>
            <person name="Teles M."/>
            <person name="MacKenzie S."/>
            <person name="Amaro C."/>
        </authorList>
    </citation>
    <scope>NUCLEOTIDE SEQUENCE</scope>
</reference>
<accession>A0A0E9TEY9</accession>
<reference evidence="2" key="1">
    <citation type="submission" date="2014-11" db="EMBL/GenBank/DDBJ databases">
        <authorList>
            <person name="Amaro Gonzalez C."/>
        </authorList>
    </citation>
    <scope>NUCLEOTIDE SEQUENCE</scope>
</reference>
<feature type="chain" id="PRO_5012316941" evidence="1">
    <location>
        <begin position="16"/>
        <end position="29"/>
    </location>
</feature>
<dbReference type="AlphaFoldDB" id="A0A0E9TEY9"/>